<proteinExistence type="predicted"/>
<dbReference type="InterPro" id="IPR052030">
    <property type="entry name" value="Peptidase_M20/M20A_hydrolases"/>
</dbReference>
<dbReference type="Pfam" id="PF01546">
    <property type="entry name" value="Peptidase_M20"/>
    <property type="match status" value="1"/>
</dbReference>
<dbReference type="GO" id="GO:0005737">
    <property type="term" value="C:cytoplasm"/>
    <property type="evidence" value="ECO:0007669"/>
    <property type="project" value="TreeGrafter"/>
</dbReference>
<dbReference type="InterPro" id="IPR017439">
    <property type="entry name" value="Amidohydrolase"/>
</dbReference>
<gene>
    <name evidence="1" type="primary">abgB_3</name>
    <name evidence="1" type="ORF">AULFYP135_00324</name>
</gene>
<dbReference type="SUPFAM" id="SSF53187">
    <property type="entry name" value="Zn-dependent exopeptidases"/>
    <property type="match status" value="1"/>
</dbReference>
<dbReference type="PIRSF" id="PIRSF037227">
    <property type="entry name" value="Aminobenzoyl-glu_utiliz_pB"/>
    <property type="match status" value="1"/>
</dbReference>
<dbReference type="InterPro" id="IPR036264">
    <property type="entry name" value="Bact_exopeptidase_dim_dom"/>
</dbReference>
<sequence length="474" mass="50477">MDKVAQIKQFVEDKKDLIIDTSMKVWEAAELGFQETKSADAIIAALKAEGFEVTTGLGGIPTAFKGVFGSGHPAVGILGEYDALPSLSQKPGCTHHDELVAGGNGHGCGHNALGAGSLGAVIAVKEYMEKNGLKGTIEYYGCPGEETGSGKMFMAREGCFDHLDAAFTWHPGNANSVWGISSLANVCIFFKFKGKTAHAAAAPHLGRSALDACEIMSVGTNYLREHMLPEERVHYAYTDVGGPAPNVVQDHACVFYYMRSPRVSQVLALCERVKDIARGAALITGTELEIQISDGLCDYQPNTVLSKALSDAFLATGAPEFDDADRALAAQFRKGYSDDEVEASLKRLRPQYTPEQIDTYRTAPLVEEVAPFVKTDYVQPGSTDVGDVSYACPTAQLNAACYANGTPGHSWQVTAQCGSSIAHKGLLAAAKAMALASVNVMEDPETLQAARAEFNKLAGGKYICPVPDDVVPLL</sequence>
<organism evidence="1">
    <name type="scientific">uncultured Anaerotruncus sp</name>
    <dbReference type="NCBI Taxonomy" id="905011"/>
    <lineage>
        <taxon>Bacteria</taxon>
        <taxon>Bacillati</taxon>
        <taxon>Bacillota</taxon>
        <taxon>Clostridia</taxon>
        <taxon>Eubacteriales</taxon>
        <taxon>Oscillospiraceae</taxon>
        <taxon>Anaerotruncus</taxon>
        <taxon>environmental samples</taxon>
    </lineage>
</organism>
<dbReference type="NCBIfam" id="TIGR01891">
    <property type="entry name" value="amidohydrolases"/>
    <property type="match status" value="1"/>
</dbReference>
<dbReference type="PANTHER" id="PTHR30575">
    <property type="entry name" value="PEPTIDASE M20"/>
    <property type="match status" value="1"/>
</dbReference>
<dbReference type="SUPFAM" id="SSF55031">
    <property type="entry name" value="Bacterial exopeptidase dimerisation domain"/>
    <property type="match status" value="1"/>
</dbReference>
<dbReference type="InterPro" id="IPR002933">
    <property type="entry name" value="Peptidase_M20"/>
</dbReference>
<dbReference type="GO" id="GO:0046657">
    <property type="term" value="P:folic acid catabolic process"/>
    <property type="evidence" value="ECO:0007669"/>
    <property type="project" value="TreeGrafter"/>
</dbReference>
<protein>
    <submittedName>
        <fullName evidence="1">p-aminobenzoyl-glutamate hydrolase subunit B</fullName>
        <ecNumber evidence="1">3.5.1.-</ecNumber>
    </submittedName>
</protein>
<dbReference type="InterPro" id="IPR017145">
    <property type="entry name" value="Aminobenzoyl-glu_utiliz_pB"/>
</dbReference>
<dbReference type="EC" id="3.5.1.-" evidence="1"/>
<dbReference type="Gene3D" id="3.40.630.10">
    <property type="entry name" value="Zn peptidases"/>
    <property type="match status" value="2"/>
</dbReference>
<evidence type="ECO:0000313" key="1">
    <source>
        <dbReference type="EMBL" id="VYS77775.1"/>
    </source>
</evidence>
<reference evidence="1" key="1">
    <citation type="submission" date="2019-11" db="EMBL/GenBank/DDBJ databases">
        <authorList>
            <person name="Feng L."/>
        </authorList>
    </citation>
    <scope>NUCLEOTIDE SEQUENCE</scope>
    <source>
        <strain evidence="1">AundefinedLFYP135</strain>
    </source>
</reference>
<dbReference type="PANTHER" id="PTHR30575:SF0">
    <property type="entry name" value="XAA-ARG DIPEPTIDASE"/>
    <property type="match status" value="1"/>
</dbReference>
<keyword evidence="1" id="KW-0378">Hydrolase</keyword>
<dbReference type="GO" id="GO:0071713">
    <property type="term" value="F:para-aminobenzoyl-glutamate hydrolase activity"/>
    <property type="evidence" value="ECO:0007669"/>
    <property type="project" value="TreeGrafter"/>
</dbReference>
<name>A0A6N2RCZ2_9FIRM</name>
<accession>A0A6N2RCZ2</accession>
<dbReference type="EMBL" id="CACRSL010000003">
    <property type="protein sequence ID" value="VYS77775.1"/>
    <property type="molecule type" value="Genomic_DNA"/>
</dbReference>
<dbReference type="GO" id="GO:0016805">
    <property type="term" value="F:dipeptidase activity"/>
    <property type="evidence" value="ECO:0007669"/>
    <property type="project" value="TreeGrafter"/>
</dbReference>
<dbReference type="FunFam" id="3.30.70.360:FF:000004">
    <property type="entry name" value="Peptidase M20 domain-containing protein 2"/>
    <property type="match status" value="1"/>
</dbReference>
<dbReference type="AlphaFoldDB" id="A0A6N2RCZ2"/>